<keyword evidence="3" id="KW-1185">Reference proteome</keyword>
<accession>A0A7W3JSA9</accession>
<sequence>MTRANPPSAVDLEAQGITLDQQIPAHAVIRDVPLIGTTENVTLTTTLLAPPNGVAERGVVLFTPGFTSSQATFYPIMGFLAERGYRCITFSQRGQPGSSGPSHPEDYPLSALGNDIIVLLDELGFASTPVHLLGHSFGGVVATEAILTHPTQFASLTLWNSGPKKMDDDFAGLIKALHTQGPRALWVKDRTDAGLDPDADLNGTLNNIEQYYFDRLMATNPAQLEAALTILATQQDRTEALAEIRTETGLPVLISHGAQDDAWPIEWQREMAQALNAEYWVIANAGHSAHADRSYISAQLLATFWDTAL</sequence>
<organism evidence="2 3">
    <name type="scientific">Alpinimonas psychrophila</name>
    <dbReference type="NCBI Taxonomy" id="748908"/>
    <lineage>
        <taxon>Bacteria</taxon>
        <taxon>Bacillati</taxon>
        <taxon>Actinomycetota</taxon>
        <taxon>Actinomycetes</taxon>
        <taxon>Micrococcales</taxon>
        <taxon>Microbacteriaceae</taxon>
        <taxon>Alpinimonas</taxon>
    </lineage>
</organism>
<dbReference type="Proteomes" id="UP000524237">
    <property type="component" value="Unassembled WGS sequence"/>
</dbReference>
<comment type="caution">
    <text evidence="2">The sequence shown here is derived from an EMBL/GenBank/DDBJ whole genome shotgun (WGS) entry which is preliminary data.</text>
</comment>
<dbReference type="InterPro" id="IPR000073">
    <property type="entry name" value="AB_hydrolase_1"/>
</dbReference>
<protein>
    <submittedName>
        <fullName evidence="2">Pimeloyl-ACP methyl ester carboxylesterase</fullName>
    </submittedName>
</protein>
<reference evidence="2 3" key="1">
    <citation type="submission" date="2020-07" db="EMBL/GenBank/DDBJ databases">
        <title>Sequencing the genomes of 1000 actinobacteria strains.</title>
        <authorList>
            <person name="Klenk H.-P."/>
        </authorList>
    </citation>
    <scope>NUCLEOTIDE SEQUENCE [LARGE SCALE GENOMIC DNA]</scope>
    <source>
        <strain evidence="2 3">DSM 23737</strain>
    </source>
</reference>
<dbReference type="SUPFAM" id="SSF53474">
    <property type="entry name" value="alpha/beta-Hydrolases"/>
    <property type="match status" value="1"/>
</dbReference>
<dbReference type="InterPro" id="IPR029058">
    <property type="entry name" value="AB_hydrolase_fold"/>
</dbReference>
<dbReference type="InterPro" id="IPR050266">
    <property type="entry name" value="AB_hydrolase_sf"/>
</dbReference>
<proteinExistence type="predicted"/>
<name>A0A7W3JSA9_9MICO</name>
<dbReference type="AlphaFoldDB" id="A0A7W3JSA9"/>
<dbReference type="Gene3D" id="3.40.50.1820">
    <property type="entry name" value="alpha/beta hydrolase"/>
    <property type="match status" value="1"/>
</dbReference>
<gene>
    <name evidence="2" type="ORF">FB555_000308</name>
</gene>
<evidence type="ECO:0000259" key="1">
    <source>
        <dbReference type="Pfam" id="PF00561"/>
    </source>
</evidence>
<dbReference type="Pfam" id="PF00561">
    <property type="entry name" value="Abhydrolase_1"/>
    <property type="match status" value="1"/>
</dbReference>
<evidence type="ECO:0000313" key="3">
    <source>
        <dbReference type="Proteomes" id="UP000524237"/>
    </source>
</evidence>
<dbReference type="RefSeq" id="WP_182483680.1">
    <property type="nucleotide sequence ID" value="NZ_JACGWU010000001.1"/>
</dbReference>
<dbReference type="EMBL" id="JACGWU010000001">
    <property type="protein sequence ID" value="MBA8828237.1"/>
    <property type="molecule type" value="Genomic_DNA"/>
</dbReference>
<dbReference type="PANTHER" id="PTHR43798">
    <property type="entry name" value="MONOACYLGLYCEROL LIPASE"/>
    <property type="match status" value="1"/>
</dbReference>
<dbReference type="GO" id="GO:0003824">
    <property type="term" value="F:catalytic activity"/>
    <property type="evidence" value="ECO:0007669"/>
    <property type="project" value="UniProtKB-ARBA"/>
</dbReference>
<feature type="domain" description="AB hydrolase-1" evidence="1">
    <location>
        <begin position="59"/>
        <end position="292"/>
    </location>
</feature>
<evidence type="ECO:0000313" key="2">
    <source>
        <dbReference type="EMBL" id="MBA8828237.1"/>
    </source>
</evidence>